<gene>
    <name evidence="9" type="ORF">EIO64_10000</name>
</gene>
<sequence length="305" mass="33120">METRTLQVNPEDTGTRLDAWLAGQLPDVTRSAAARLCEEGRVTAAGKPLAKNYRLGGGEAVSVTLPDPEPVDVAPQDIPLDVVYEDSDVIVVNKPKGLVVHPAPGHPDGTLVNALLHHCGDSLSGIGGELRPGIVHRIDRDTSGLLIAAKNDFAHQKLSAQLQDHTLARIYRCIVIGNLREDSGTVDAPIGRHPADRKKMAVVAGGRSAVTHWSVLERFPGYTYVECRLETGRTHQIRVHMAHIGHPILGDTVYGAKKPVPGLQGQCLHAVGLRFLHPRTGELVELWCDLPEAFQTQLRKLENRG</sequence>
<dbReference type="FunFam" id="3.30.2350.10:FF:000006">
    <property type="entry name" value="Pseudouridine synthase"/>
    <property type="match status" value="1"/>
</dbReference>
<evidence type="ECO:0000259" key="8">
    <source>
        <dbReference type="SMART" id="SM00363"/>
    </source>
</evidence>
<evidence type="ECO:0000256" key="2">
    <source>
        <dbReference type="ARBA" id="ARBA00010876"/>
    </source>
</evidence>
<comment type="catalytic activity">
    <reaction evidence="1 7">
        <text>a uridine in RNA = a pseudouridine in RNA</text>
        <dbReference type="Rhea" id="RHEA:48348"/>
        <dbReference type="Rhea" id="RHEA-COMP:12068"/>
        <dbReference type="Rhea" id="RHEA-COMP:12069"/>
        <dbReference type="ChEBI" id="CHEBI:65314"/>
        <dbReference type="ChEBI" id="CHEBI:65315"/>
    </reaction>
</comment>
<dbReference type="PROSITE" id="PS50889">
    <property type="entry name" value="S4"/>
    <property type="match status" value="1"/>
</dbReference>
<dbReference type="InterPro" id="IPR036986">
    <property type="entry name" value="S4_RNA-bd_sf"/>
</dbReference>
<proteinExistence type="inferred from homology"/>
<accession>A0A4D7AIS1</accession>
<comment type="function">
    <text evidence="7">Responsible for synthesis of pseudouridine from uracil.</text>
</comment>
<keyword evidence="3 6" id="KW-0694">RNA-binding</keyword>
<reference evidence="10" key="1">
    <citation type="submission" date="2018-12" db="EMBL/GenBank/DDBJ databases">
        <title>Dusodibacter welbiota gen. nov., sp. nov., isolated from human faeces and emended description of the Oscillibacter genus.</title>
        <authorList>
            <person name="Le Roy T."/>
            <person name="Van der Smissen P."/>
            <person name="Delzenne N."/>
            <person name="Muccioli G."/>
            <person name="Collet J.F."/>
            <person name="Cani P.D."/>
        </authorList>
    </citation>
    <scope>NUCLEOTIDE SEQUENCE [LARGE SCALE GENOMIC DNA]</scope>
    <source>
        <strain evidence="10">J115</strain>
    </source>
</reference>
<keyword evidence="10" id="KW-1185">Reference proteome</keyword>
<dbReference type="InterPro" id="IPR020103">
    <property type="entry name" value="PsdUridine_synth_cat_dom_sf"/>
</dbReference>
<dbReference type="GO" id="GO:0120159">
    <property type="term" value="F:rRNA pseudouridine synthase activity"/>
    <property type="evidence" value="ECO:0007669"/>
    <property type="project" value="UniProtKB-ARBA"/>
</dbReference>
<dbReference type="RefSeq" id="WP_136891298.1">
    <property type="nucleotide sequence ID" value="NZ_CP034413.3"/>
</dbReference>
<dbReference type="Gene3D" id="3.30.2350.10">
    <property type="entry name" value="Pseudouridine synthase"/>
    <property type="match status" value="1"/>
</dbReference>
<dbReference type="PANTHER" id="PTHR21600">
    <property type="entry name" value="MITOCHONDRIAL RNA PSEUDOURIDINE SYNTHASE"/>
    <property type="match status" value="1"/>
</dbReference>
<feature type="domain" description="RNA-binding S4" evidence="8">
    <location>
        <begin position="15"/>
        <end position="79"/>
    </location>
</feature>
<evidence type="ECO:0000256" key="4">
    <source>
        <dbReference type="ARBA" id="ARBA00023235"/>
    </source>
</evidence>
<dbReference type="Pfam" id="PF00849">
    <property type="entry name" value="PseudoU_synth_2"/>
    <property type="match status" value="1"/>
</dbReference>
<dbReference type="GO" id="GO:0000455">
    <property type="term" value="P:enzyme-directed rRNA pseudouridine synthesis"/>
    <property type="evidence" value="ECO:0007669"/>
    <property type="project" value="UniProtKB-ARBA"/>
</dbReference>
<evidence type="ECO:0000313" key="10">
    <source>
        <dbReference type="Proteomes" id="UP000298642"/>
    </source>
</evidence>
<dbReference type="KEGG" id="obj:EIO64_10000"/>
<evidence type="ECO:0000256" key="1">
    <source>
        <dbReference type="ARBA" id="ARBA00000073"/>
    </source>
</evidence>
<dbReference type="CDD" id="cd00165">
    <property type="entry name" value="S4"/>
    <property type="match status" value="1"/>
</dbReference>
<evidence type="ECO:0000256" key="7">
    <source>
        <dbReference type="RuleBase" id="RU362028"/>
    </source>
</evidence>
<dbReference type="InterPro" id="IPR050188">
    <property type="entry name" value="RluA_PseudoU_synthase"/>
</dbReference>
<dbReference type="SUPFAM" id="SSF55174">
    <property type="entry name" value="Alpha-L RNA-binding motif"/>
    <property type="match status" value="1"/>
</dbReference>
<evidence type="ECO:0000256" key="6">
    <source>
        <dbReference type="PROSITE-ProRule" id="PRU00182"/>
    </source>
</evidence>
<evidence type="ECO:0000256" key="3">
    <source>
        <dbReference type="ARBA" id="ARBA00022884"/>
    </source>
</evidence>
<dbReference type="InterPro" id="IPR006224">
    <property type="entry name" value="PsdUridine_synth_RluA-like_CS"/>
</dbReference>
<keyword evidence="4 7" id="KW-0413">Isomerase</keyword>
<feature type="active site" evidence="5">
    <location>
        <position position="139"/>
    </location>
</feature>
<dbReference type="Gene3D" id="3.10.290.10">
    <property type="entry name" value="RNA-binding S4 domain"/>
    <property type="match status" value="1"/>
</dbReference>
<comment type="similarity">
    <text evidence="2 7">Belongs to the pseudouridine synthase RluA family.</text>
</comment>
<dbReference type="EC" id="5.4.99.-" evidence="7"/>
<protein>
    <recommendedName>
        <fullName evidence="7">Pseudouridine synthase</fullName>
        <ecNumber evidence="7">5.4.99.-</ecNumber>
    </recommendedName>
</protein>
<dbReference type="InterPro" id="IPR006225">
    <property type="entry name" value="PsdUridine_synth_RluC/D"/>
</dbReference>
<dbReference type="NCBIfam" id="TIGR00005">
    <property type="entry name" value="rluA_subfam"/>
    <property type="match status" value="1"/>
</dbReference>
<dbReference type="CDD" id="cd02869">
    <property type="entry name" value="PseudoU_synth_RluA_like"/>
    <property type="match status" value="1"/>
</dbReference>
<dbReference type="SMART" id="SM00363">
    <property type="entry name" value="S4"/>
    <property type="match status" value="1"/>
</dbReference>
<dbReference type="Pfam" id="PF01479">
    <property type="entry name" value="S4"/>
    <property type="match status" value="1"/>
</dbReference>
<dbReference type="PANTHER" id="PTHR21600:SF44">
    <property type="entry name" value="RIBOSOMAL LARGE SUBUNIT PSEUDOURIDINE SYNTHASE D"/>
    <property type="match status" value="1"/>
</dbReference>
<dbReference type="InterPro" id="IPR002942">
    <property type="entry name" value="S4_RNA-bd"/>
</dbReference>
<dbReference type="SUPFAM" id="SSF55120">
    <property type="entry name" value="Pseudouridine synthase"/>
    <property type="match status" value="1"/>
</dbReference>
<dbReference type="GeneID" id="89520667"/>
<dbReference type="GO" id="GO:0003723">
    <property type="term" value="F:RNA binding"/>
    <property type="evidence" value="ECO:0007669"/>
    <property type="project" value="UniProtKB-KW"/>
</dbReference>
<name>A0A4D7AIS1_9FIRM</name>
<dbReference type="AlphaFoldDB" id="A0A4D7AIS1"/>
<organism evidence="9 10">
    <name type="scientific">Dysosmobacter welbionis</name>
    <dbReference type="NCBI Taxonomy" id="2093857"/>
    <lineage>
        <taxon>Bacteria</taxon>
        <taxon>Bacillati</taxon>
        <taxon>Bacillota</taxon>
        <taxon>Clostridia</taxon>
        <taxon>Eubacteriales</taxon>
        <taxon>Oscillospiraceae</taxon>
        <taxon>Dysosmobacter</taxon>
    </lineage>
</organism>
<dbReference type="Proteomes" id="UP000298642">
    <property type="component" value="Chromosome"/>
</dbReference>
<dbReference type="PROSITE" id="PS01129">
    <property type="entry name" value="PSI_RLU"/>
    <property type="match status" value="1"/>
</dbReference>
<dbReference type="InterPro" id="IPR006145">
    <property type="entry name" value="PsdUridine_synth_RsuA/RluA"/>
</dbReference>
<evidence type="ECO:0000313" key="9">
    <source>
        <dbReference type="EMBL" id="QCI59504.1"/>
    </source>
</evidence>
<dbReference type="EMBL" id="CP034413">
    <property type="protein sequence ID" value="QCI59504.1"/>
    <property type="molecule type" value="Genomic_DNA"/>
</dbReference>
<evidence type="ECO:0000256" key="5">
    <source>
        <dbReference type="PIRSR" id="PIRSR606225-1"/>
    </source>
</evidence>